<dbReference type="InterPro" id="IPR001816">
    <property type="entry name" value="Transl_elong_EFTs/EF1B"/>
</dbReference>
<comment type="subcellular location">
    <subcellularLocation>
        <location evidence="5 7">Cytoplasm</location>
    </subcellularLocation>
</comment>
<feature type="domain" description="Translation elongation factor EFTs/EF1B dimerisation" evidence="8">
    <location>
        <begin position="70"/>
        <end position="278"/>
    </location>
</feature>
<dbReference type="OrthoDB" id="9808348at2"/>
<dbReference type="Gene3D" id="1.10.286.20">
    <property type="match status" value="1"/>
</dbReference>
<dbReference type="PANTHER" id="PTHR11741">
    <property type="entry name" value="ELONGATION FACTOR TS"/>
    <property type="match status" value="1"/>
</dbReference>
<evidence type="ECO:0000313" key="10">
    <source>
        <dbReference type="Proteomes" id="UP000324209"/>
    </source>
</evidence>
<keyword evidence="10" id="KW-1185">Reference proteome</keyword>
<evidence type="ECO:0000256" key="1">
    <source>
        <dbReference type="ARBA" id="ARBA00005532"/>
    </source>
</evidence>
<dbReference type="KEGG" id="ock:EXM22_06330"/>
<dbReference type="Proteomes" id="UP000324209">
    <property type="component" value="Chromosome"/>
</dbReference>
<dbReference type="InterPro" id="IPR036402">
    <property type="entry name" value="EF-Ts_dimer_sf"/>
</dbReference>
<keyword evidence="3 5" id="KW-0251">Elongation factor</keyword>
<reference evidence="9 10" key="1">
    <citation type="submission" date="2019-02" db="EMBL/GenBank/DDBJ databases">
        <title>Complete Genome Sequence and Methylome Analysis of free living Spirochaetas.</title>
        <authorList>
            <person name="Fomenkov A."/>
            <person name="Dubinina G."/>
            <person name="Leshcheva N."/>
            <person name="Mikheeva N."/>
            <person name="Grabovich M."/>
            <person name="Vincze T."/>
            <person name="Roberts R.J."/>
        </authorList>
    </citation>
    <scope>NUCLEOTIDE SEQUENCE [LARGE SCALE GENOMIC DNA]</scope>
    <source>
        <strain evidence="9 10">K2</strain>
    </source>
</reference>
<comment type="similarity">
    <text evidence="1 5 6">Belongs to the EF-Ts family.</text>
</comment>
<keyword evidence="5" id="KW-0963">Cytoplasm</keyword>
<dbReference type="FunFam" id="1.10.8.10:FF:000001">
    <property type="entry name" value="Elongation factor Ts"/>
    <property type="match status" value="1"/>
</dbReference>
<proteinExistence type="inferred from homology"/>
<dbReference type="Gene3D" id="3.30.479.20">
    <property type="entry name" value="Elongation factor Ts, dimerisation domain"/>
    <property type="match status" value="2"/>
</dbReference>
<dbReference type="HAMAP" id="MF_00050">
    <property type="entry name" value="EF_Ts"/>
    <property type="match status" value="1"/>
</dbReference>
<dbReference type="AlphaFoldDB" id="A0A5C1QN71"/>
<organism evidence="9 10">
    <name type="scientific">Oceanispirochaeta crateris</name>
    <dbReference type="NCBI Taxonomy" id="2518645"/>
    <lineage>
        <taxon>Bacteria</taxon>
        <taxon>Pseudomonadati</taxon>
        <taxon>Spirochaetota</taxon>
        <taxon>Spirochaetia</taxon>
        <taxon>Spirochaetales</taxon>
        <taxon>Spirochaetaceae</taxon>
        <taxon>Oceanispirochaeta</taxon>
    </lineage>
</organism>
<dbReference type="Gene3D" id="1.10.8.10">
    <property type="entry name" value="DNA helicase RuvA subunit, C-terminal domain"/>
    <property type="match status" value="1"/>
</dbReference>
<evidence type="ECO:0000256" key="4">
    <source>
        <dbReference type="ARBA" id="ARBA00022917"/>
    </source>
</evidence>
<evidence type="ECO:0000256" key="3">
    <source>
        <dbReference type="ARBA" id="ARBA00022768"/>
    </source>
</evidence>
<dbReference type="InterPro" id="IPR018101">
    <property type="entry name" value="Transl_elong_Ts_CS"/>
</dbReference>
<protein>
    <recommendedName>
        <fullName evidence="2 5">Elongation factor Ts</fullName>
        <shortName evidence="5">EF-Ts</shortName>
    </recommendedName>
</protein>
<dbReference type="GO" id="GO:0005737">
    <property type="term" value="C:cytoplasm"/>
    <property type="evidence" value="ECO:0007669"/>
    <property type="project" value="UniProtKB-SubCell"/>
</dbReference>
<keyword evidence="4 5" id="KW-0648">Protein biosynthesis</keyword>
<dbReference type="PANTHER" id="PTHR11741:SF0">
    <property type="entry name" value="ELONGATION FACTOR TS, MITOCHONDRIAL"/>
    <property type="match status" value="1"/>
</dbReference>
<gene>
    <name evidence="5 9" type="primary">tsf</name>
    <name evidence="9" type="ORF">EXM22_06330</name>
</gene>
<dbReference type="InterPro" id="IPR014039">
    <property type="entry name" value="Transl_elong_EFTs/EF1B_dimer"/>
</dbReference>
<accession>A0A5C1QN71</accession>
<evidence type="ECO:0000313" key="9">
    <source>
        <dbReference type="EMBL" id="QEN07622.1"/>
    </source>
</evidence>
<dbReference type="Pfam" id="PF00889">
    <property type="entry name" value="EF_TS"/>
    <property type="match status" value="1"/>
</dbReference>
<dbReference type="PROSITE" id="PS01127">
    <property type="entry name" value="EF_TS_2"/>
    <property type="match status" value="1"/>
</dbReference>
<name>A0A5C1QN71_9SPIO</name>
<evidence type="ECO:0000256" key="6">
    <source>
        <dbReference type="RuleBase" id="RU000642"/>
    </source>
</evidence>
<dbReference type="GO" id="GO:0003746">
    <property type="term" value="F:translation elongation factor activity"/>
    <property type="evidence" value="ECO:0007669"/>
    <property type="project" value="UniProtKB-UniRule"/>
</dbReference>
<comment type="function">
    <text evidence="5 6">Associates with the EF-Tu.GDP complex and induces the exchange of GDP to GTP. It remains bound to the aminoacyl-tRNA.EF-Tu.GTP complex up to the GTP hydrolysis stage on the ribosome.</text>
</comment>
<dbReference type="RefSeq" id="WP_149485702.1">
    <property type="nucleotide sequence ID" value="NZ_CP036150.1"/>
</dbReference>
<dbReference type="InterPro" id="IPR009060">
    <property type="entry name" value="UBA-like_sf"/>
</dbReference>
<dbReference type="CDD" id="cd14275">
    <property type="entry name" value="UBA_EF-Ts"/>
    <property type="match status" value="1"/>
</dbReference>
<dbReference type="NCBIfam" id="TIGR00116">
    <property type="entry name" value="tsf"/>
    <property type="match status" value="1"/>
</dbReference>
<evidence type="ECO:0000256" key="7">
    <source>
        <dbReference type="RuleBase" id="RU000643"/>
    </source>
</evidence>
<dbReference type="SUPFAM" id="SSF46934">
    <property type="entry name" value="UBA-like"/>
    <property type="match status" value="1"/>
</dbReference>
<evidence type="ECO:0000256" key="5">
    <source>
        <dbReference type="HAMAP-Rule" id="MF_00050"/>
    </source>
</evidence>
<dbReference type="SUPFAM" id="SSF54713">
    <property type="entry name" value="Elongation factor Ts (EF-Ts), dimerisation domain"/>
    <property type="match status" value="2"/>
</dbReference>
<sequence length="279" mass="29779">MAVSPADVKKLRDKTLAGMLDCKNALVEANGDFAAAEKILKEKGLASADKRSGRSTNAGAVFTAVKDGTAVAVELNCETDFVAKNAVFIESGQKIADFVAEKKIKEVNSDVEGLVKEAISVLKENMGVKKIATMDVSDTDAVVDYLHNNGQIGVMVKLSCDSSDTAAKDEVKALGMDLALHAAAFSPAYLNRSKVDSDYIAEQESIFKVQAANLDKPEKVVAGIIKGKLNKHLSQICFVDQAFVKNDKLSVTQAIAEVAKAVGGKIELTDYIYMLVGEE</sequence>
<dbReference type="EMBL" id="CP036150">
    <property type="protein sequence ID" value="QEN07622.1"/>
    <property type="molecule type" value="Genomic_DNA"/>
</dbReference>
<feature type="region of interest" description="Involved in Mg(2+) ion dislocation from EF-Tu" evidence="5">
    <location>
        <begin position="79"/>
        <end position="82"/>
    </location>
</feature>
<evidence type="ECO:0000256" key="2">
    <source>
        <dbReference type="ARBA" id="ARBA00016956"/>
    </source>
</evidence>
<evidence type="ECO:0000259" key="8">
    <source>
        <dbReference type="Pfam" id="PF00889"/>
    </source>
</evidence>